<keyword evidence="2 6" id="KW-0812">Transmembrane</keyword>
<feature type="compositionally biased region" description="Basic residues" evidence="5">
    <location>
        <begin position="1191"/>
        <end position="1233"/>
    </location>
</feature>
<dbReference type="Gene3D" id="3.20.20.80">
    <property type="entry name" value="Glycosidases"/>
    <property type="match status" value="1"/>
</dbReference>
<evidence type="ECO:0000256" key="2">
    <source>
        <dbReference type="ARBA" id="ARBA00022692"/>
    </source>
</evidence>
<feature type="transmembrane region" description="Helical" evidence="6">
    <location>
        <begin position="485"/>
        <end position="516"/>
    </location>
</feature>
<evidence type="ECO:0000313" key="9">
    <source>
        <dbReference type="Proteomes" id="UP001239994"/>
    </source>
</evidence>
<feature type="compositionally biased region" description="Basic residues" evidence="5">
    <location>
        <begin position="1146"/>
        <end position="1169"/>
    </location>
</feature>
<dbReference type="InterPro" id="IPR002645">
    <property type="entry name" value="STAS_dom"/>
</dbReference>
<name>A0AAD8ZUP3_9TELE</name>
<keyword evidence="3 6" id="KW-1133">Transmembrane helix</keyword>
<dbReference type="Pfam" id="PF01740">
    <property type="entry name" value="STAS"/>
    <property type="match status" value="1"/>
</dbReference>
<dbReference type="Proteomes" id="UP001239994">
    <property type="component" value="Unassembled WGS sequence"/>
</dbReference>
<evidence type="ECO:0000259" key="7">
    <source>
        <dbReference type="PROSITE" id="PS50801"/>
    </source>
</evidence>
<dbReference type="SUPFAM" id="SSF52091">
    <property type="entry name" value="SpoIIaa-like"/>
    <property type="match status" value="1"/>
</dbReference>
<dbReference type="InterPro" id="IPR001902">
    <property type="entry name" value="SLC26A/SulP_fam"/>
</dbReference>
<proteinExistence type="predicted"/>
<evidence type="ECO:0000313" key="8">
    <source>
        <dbReference type="EMBL" id="KAK1803795.1"/>
    </source>
</evidence>
<dbReference type="InterPro" id="IPR011583">
    <property type="entry name" value="Chitinase_II/V-like_cat"/>
</dbReference>
<evidence type="ECO:0000256" key="4">
    <source>
        <dbReference type="ARBA" id="ARBA00023136"/>
    </source>
</evidence>
<dbReference type="GO" id="GO:0008061">
    <property type="term" value="F:chitin binding"/>
    <property type="evidence" value="ECO:0007669"/>
    <property type="project" value="InterPro"/>
</dbReference>
<evidence type="ECO:0000256" key="3">
    <source>
        <dbReference type="ARBA" id="ARBA00022989"/>
    </source>
</evidence>
<organism evidence="8 9">
    <name type="scientific">Electrophorus voltai</name>
    <dbReference type="NCBI Taxonomy" id="2609070"/>
    <lineage>
        <taxon>Eukaryota</taxon>
        <taxon>Metazoa</taxon>
        <taxon>Chordata</taxon>
        <taxon>Craniata</taxon>
        <taxon>Vertebrata</taxon>
        <taxon>Euteleostomi</taxon>
        <taxon>Actinopterygii</taxon>
        <taxon>Neopterygii</taxon>
        <taxon>Teleostei</taxon>
        <taxon>Ostariophysi</taxon>
        <taxon>Gymnotiformes</taxon>
        <taxon>Gymnotoidei</taxon>
        <taxon>Gymnotidae</taxon>
        <taxon>Electrophorus</taxon>
    </lineage>
</organism>
<dbReference type="SMART" id="SM00636">
    <property type="entry name" value="Glyco_18"/>
    <property type="match status" value="1"/>
</dbReference>
<dbReference type="EMBL" id="JAROKS010000005">
    <property type="protein sequence ID" value="KAK1803795.1"/>
    <property type="molecule type" value="Genomic_DNA"/>
</dbReference>
<feature type="transmembrane region" description="Helical" evidence="6">
    <location>
        <begin position="419"/>
        <end position="443"/>
    </location>
</feature>
<dbReference type="GO" id="GO:0055085">
    <property type="term" value="P:transmembrane transport"/>
    <property type="evidence" value="ECO:0007669"/>
    <property type="project" value="InterPro"/>
</dbReference>
<feature type="transmembrane region" description="Helical" evidence="6">
    <location>
        <begin position="212"/>
        <end position="230"/>
    </location>
</feature>
<comment type="caution">
    <text evidence="8">The sequence shown here is derived from an EMBL/GenBank/DDBJ whole genome shotgun (WGS) entry which is preliminary data.</text>
</comment>
<feature type="transmembrane region" description="Helical" evidence="6">
    <location>
        <begin position="376"/>
        <end position="399"/>
    </location>
</feature>
<keyword evidence="4 6" id="KW-0472">Membrane</keyword>
<sequence length="1242" mass="137197">MQQVRPRYAIDRPGFSQREFDEEFERKRRSFPLGDKVKKTLRCSGGRLRSLLFRHLPVLGWLPKYNARQNLLCDVISGVSAGTIQVPQGLWNICRMAFALLANLPPVNGLYSSFFPLIPYFFMGTAHQMVPGTFAVLSIMVGMVCLRLAPESQFSHFNHTLNATIVDEERMNQVRLAVSGTLACLTAIIQIGLGFMQFGFVAIYLSESFIRGFMTAAGLQILISVLKYIFGITVPPYSGPLAVVYTLIDICCGLPHTNIASLLFALVSTVALIIVKELTARYRHKVPFPLPMEIIIVVVATAISGPLDLPQKYHMDIVGEIPLGFPAPILPTVTEWGDMLSTAFSLAIVGYVINLAMGRTLAAKHGYDVDPNQEMLALGFSNFLGGFFKIHVICCALSVTLAVDSAGGSSQVRTFPDPAANTCPSCTVFLCVMLVVMITMLALGTYLKPLPKSVLGALIAVNLKNTLLQLSDPYYLWKKNKLDCCVWLVSFLATFFLSLPFGVATGVGFSILVVVFQTQFRNGSEVAQIMDTDLYKNPKVYNKVKLLEGVKIMSYCSPLYFANAEIFRRKVIKKTGLDPGKVLLARKKFLKKQQEKEARELKAMQDQQKKEAMRRKMSSLVTMKSQTISQIDLQSDFDSNGAASADVPTSYVNPCCDITGSFDQLPGAPPVTMEMQPMPFHTLILDLGGVCFIDLMGTKVITKMINTYSMLGIRLYLANVQAQVLEELESGGVFEESCITTSDLFLSVHDAVLFAQSKSPTPSAAGEVERQKIKLAFDIQEEDGDLEQVEEERRGMRCSFSPLQMLPSPKHIQAMKLAVVLACVCLMSAAARGDSTVACYVDGSAQGLSLHPSVCTHVILASATIDNDSAFRPDADVSCTSPNALKRRGLYILLNSVVDNALHLLASCTVLRNPGLKTLLGLEVSHSRLQMLTQKPGSLDNFTASTLKYLKEKNYDGLELMWVENPELRERIKEDTGEGSSRLSVSLLDLRGDITTHNDTGTWAQYVDFISLLPSSLEYEDSQIDRMLVFLQGFQLQKVLLALPAFGWKLSETGAVEKTAEQTQGPGLLMAKQVCQAIKSGETFKTLTQLESAQGLREEVSWLLRKGIGGVGVVALDAGNFADSQCLNLTESDKTILKSKLIAVSSRHHPGSRRRHHRHRHRHLHHRLHHQLELQQPRHDDSSLDSSSSGHCRHRHHQHGPRYHGHSHHGRSHIGHRHGRHGHGRHGHCGHGHHGYEGHALS</sequence>
<dbReference type="GO" id="GO:0016020">
    <property type="term" value="C:membrane"/>
    <property type="evidence" value="ECO:0007669"/>
    <property type="project" value="UniProtKB-SubCell"/>
</dbReference>
<evidence type="ECO:0000256" key="6">
    <source>
        <dbReference type="SAM" id="Phobius"/>
    </source>
</evidence>
<dbReference type="Gene3D" id="3.30.750.24">
    <property type="entry name" value="STAS domain"/>
    <property type="match status" value="1"/>
</dbReference>
<dbReference type="Pfam" id="PF00916">
    <property type="entry name" value="Sulfate_transp"/>
    <property type="match status" value="1"/>
</dbReference>
<feature type="domain" description="STAS" evidence="7">
    <location>
        <begin position="540"/>
        <end position="755"/>
    </location>
</feature>
<gene>
    <name evidence="8" type="ORF">P4O66_020822</name>
</gene>
<dbReference type="InterPro" id="IPR011547">
    <property type="entry name" value="SLC26A/SulP_dom"/>
</dbReference>
<feature type="compositionally biased region" description="Basic and acidic residues" evidence="5">
    <location>
        <begin position="1170"/>
        <end position="1182"/>
    </location>
</feature>
<evidence type="ECO:0000256" key="5">
    <source>
        <dbReference type="SAM" id="MobiDB-lite"/>
    </source>
</evidence>
<evidence type="ECO:0000256" key="1">
    <source>
        <dbReference type="ARBA" id="ARBA00004141"/>
    </source>
</evidence>
<feature type="transmembrane region" description="Helical" evidence="6">
    <location>
        <begin position="242"/>
        <end position="275"/>
    </location>
</feature>
<reference evidence="8" key="1">
    <citation type="submission" date="2023-03" db="EMBL/GenBank/DDBJ databases">
        <title>Electrophorus voltai genome.</title>
        <authorList>
            <person name="Bian C."/>
        </authorList>
    </citation>
    <scope>NUCLEOTIDE SEQUENCE</scope>
    <source>
        <strain evidence="8">CB-2022</strain>
        <tissue evidence="8">Muscle</tissue>
    </source>
</reference>
<dbReference type="InterPro" id="IPR036513">
    <property type="entry name" value="STAS_dom_sf"/>
</dbReference>
<dbReference type="InterPro" id="IPR017853">
    <property type="entry name" value="GH"/>
</dbReference>
<dbReference type="SUPFAM" id="SSF51445">
    <property type="entry name" value="(Trans)glycosidases"/>
    <property type="match status" value="1"/>
</dbReference>
<comment type="subcellular location">
    <subcellularLocation>
        <location evidence="1">Membrane</location>
        <topology evidence="1">Multi-pass membrane protein</topology>
    </subcellularLocation>
</comment>
<dbReference type="PANTHER" id="PTHR11814">
    <property type="entry name" value="SULFATE TRANSPORTER"/>
    <property type="match status" value="1"/>
</dbReference>
<feature type="transmembrane region" description="Helical" evidence="6">
    <location>
        <begin position="287"/>
        <end position="307"/>
    </location>
</feature>
<accession>A0AAD8ZUP3</accession>
<dbReference type="AlphaFoldDB" id="A0AAD8ZUP3"/>
<feature type="transmembrane region" description="Helical" evidence="6">
    <location>
        <begin position="339"/>
        <end position="356"/>
    </location>
</feature>
<dbReference type="PROSITE" id="PS50801">
    <property type="entry name" value="STAS"/>
    <property type="match status" value="1"/>
</dbReference>
<protein>
    <recommendedName>
        <fullName evidence="7">STAS domain-containing protein</fullName>
    </recommendedName>
</protein>
<dbReference type="CDD" id="cd07042">
    <property type="entry name" value="STAS_SulP_like_sulfate_transporter"/>
    <property type="match status" value="1"/>
</dbReference>
<feature type="transmembrane region" description="Helical" evidence="6">
    <location>
        <begin position="176"/>
        <end position="205"/>
    </location>
</feature>
<keyword evidence="9" id="KW-1185">Reference proteome</keyword>
<feature type="region of interest" description="Disordered" evidence="5">
    <location>
        <begin position="1145"/>
        <end position="1242"/>
    </location>
</feature>